<accession>A0A0C3DC29</accession>
<protein>
    <submittedName>
        <fullName evidence="2">Uncharacterized protein</fullName>
    </submittedName>
</protein>
<keyword evidence="3" id="KW-1185">Reference proteome</keyword>
<dbReference type="OrthoDB" id="2668238at2759"/>
<dbReference type="HOGENOM" id="CLU_076423_0_0_1"/>
<proteinExistence type="predicted"/>
<sequence length="243" mass="26511">MPGYLDFQVKNTNIATSMGYLFTGNKLDDAHLNALIALQQRSFIPDAVEPSRPTPPPSRPPSPAAEQPESGETNFDPWTISQSDLTPAVSFDYPTVPASGTPTVDKGNIPWLFDDAFFRFTDFHVCLNVGIGYNCGSLCKRVVRTTCPDRFLGKEGQVPPECLSVTVTAHRDSTKIEHHTVPAVHLTAAPPRAKGQKCLILKGEIAGQIWGVKECKLRKQQVILSSGVMLPLDDVCLVIEARA</sequence>
<dbReference type="InParanoid" id="A0A0C3DC29"/>
<feature type="region of interest" description="Disordered" evidence="1">
    <location>
        <begin position="46"/>
        <end position="79"/>
    </location>
</feature>
<dbReference type="Proteomes" id="UP000053989">
    <property type="component" value="Unassembled WGS sequence"/>
</dbReference>
<gene>
    <name evidence="2" type="ORF">SCLCIDRAFT_31784</name>
</gene>
<reference evidence="2 3" key="1">
    <citation type="submission" date="2014-04" db="EMBL/GenBank/DDBJ databases">
        <authorList>
            <consortium name="DOE Joint Genome Institute"/>
            <person name="Kuo A."/>
            <person name="Kohler A."/>
            <person name="Nagy L.G."/>
            <person name="Floudas D."/>
            <person name="Copeland A."/>
            <person name="Barry K.W."/>
            <person name="Cichocki N."/>
            <person name="Veneault-Fourrey C."/>
            <person name="LaButti K."/>
            <person name="Lindquist E.A."/>
            <person name="Lipzen A."/>
            <person name="Lundell T."/>
            <person name="Morin E."/>
            <person name="Murat C."/>
            <person name="Sun H."/>
            <person name="Tunlid A."/>
            <person name="Henrissat B."/>
            <person name="Grigoriev I.V."/>
            <person name="Hibbett D.S."/>
            <person name="Martin F."/>
            <person name="Nordberg H.P."/>
            <person name="Cantor M.N."/>
            <person name="Hua S.X."/>
        </authorList>
    </citation>
    <scope>NUCLEOTIDE SEQUENCE [LARGE SCALE GENOMIC DNA]</scope>
    <source>
        <strain evidence="2 3">Foug A</strain>
    </source>
</reference>
<feature type="compositionally biased region" description="Pro residues" evidence="1">
    <location>
        <begin position="52"/>
        <end position="63"/>
    </location>
</feature>
<evidence type="ECO:0000313" key="3">
    <source>
        <dbReference type="Proteomes" id="UP000053989"/>
    </source>
</evidence>
<dbReference type="EMBL" id="KN822176">
    <property type="protein sequence ID" value="KIM53606.1"/>
    <property type="molecule type" value="Genomic_DNA"/>
</dbReference>
<evidence type="ECO:0000256" key="1">
    <source>
        <dbReference type="SAM" id="MobiDB-lite"/>
    </source>
</evidence>
<dbReference type="AlphaFoldDB" id="A0A0C3DC29"/>
<organism evidence="2 3">
    <name type="scientific">Scleroderma citrinum Foug A</name>
    <dbReference type="NCBI Taxonomy" id="1036808"/>
    <lineage>
        <taxon>Eukaryota</taxon>
        <taxon>Fungi</taxon>
        <taxon>Dikarya</taxon>
        <taxon>Basidiomycota</taxon>
        <taxon>Agaricomycotina</taxon>
        <taxon>Agaricomycetes</taxon>
        <taxon>Agaricomycetidae</taxon>
        <taxon>Boletales</taxon>
        <taxon>Sclerodermatineae</taxon>
        <taxon>Sclerodermataceae</taxon>
        <taxon>Scleroderma</taxon>
    </lineage>
</organism>
<reference evidence="3" key="2">
    <citation type="submission" date="2015-01" db="EMBL/GenBank/DDBJ databases">
        <title>Evolutionary Origins and Diversification of the Mycorrhizal Mutualists.</title>
        <authorList>
            <consortium name="DOE Joint Genome Institute"/>
            <consortium name="Mycorrhizal Genomics Consortium"/>
            <person name="Kohler A."/>
            <person name="Kuo A."/>
            <person name="Nagy L.G."/>
            <person name="Floudas D."/>
            <person name="Copeland A."/>
            <person name="Barry K.W."/>
            <person name="Cichocki N."/>
            <person name="Veneault-Fourrey C."/>
            <person name="LaButti K."/>
            <person name="Lindquist E.A."/>
            <person name="Lipzen A."/>
            <person name="Lundell T."/>
            <person name="Morin E."/>
            <person name="Murat C."/>
            <person name="Riley R."/>
            <person name="Ohm R."/>
            <person name="Sun H."/>
            <person name="Tunlid A."/>
            <person name="Henrissat B."/>
            <person name="Grigoriev I.V."/>
            <person name="Hibbett D.S."/>
            <person name="Martin F."/>
        </authorList>
    </citation>
    <scope>NUCLEOTIDE SEQUENCE [LARGE SCALE GENOMIC DNA]</scope>
    <source>
        <strain evidence="3">Foug A</strain>
    </source>
</reference>
<name>A0A0C3DC29_9AGAM</name>
<evidence type="ECO:0000313" key="2">
    <source>
        <dbReference type="EMBL" id="KIM53606.1"/>
    </source>
</evidence>